<reference evidence="2 3" key="1">
    <citation type="submission" date="2019-03" db="EMBL/GenBank/DDBJ databases">
        <title>First draft genome of Liparis tanakae, snailfish: a comprehensive survey of snailfish specific genes.</title>
        <authorList>
            <person name="Kim W."/>
            <person name="Song I."/>
            <person name="Jeong J.-H."/>
            <person name="Kim D."/>
            <person name="Kim S."/>
            <person name="Ryu S."/>
            <person name="Song J.Y."/>
            <person name="Lee S.K."/>
        </authorList>
    </citation>
    <scope>NUCLEOTIDE SEQUENCE [LARGE SCALE GENOMIC DNA]</scope>
    <source>
        <tissue evidence="2">Muscle</tissue>
    </source>
</reference>
<dbReference type="Proteomes" id="UP000314294">
    <property type="component" value="Unassembled WGS sequence"/>
</dbReference>
<keyword evidence="3" id="KW-1185">Reference proteome</keyword>
<proteinExistence type="predicted"/>
<comment type="caution">
    <text evidence="2">The sequence shown here is derived from an EMBL/GenBank/DDBJ whole genome shotgun (WGS) entry which is preliminary data.</text>
</comment>
<gene>
    <name evidence="2" type="ORF">EYF80_038611</name>
</gene>
<dbReference type="AlphaFoldDB" id="A0A4Z2GE74"/>
<feature type="region of interest" description="Disordered" evidence="1">
    <location>
        <begin position="34"/>
        <end position="88"/>
    </location>
</feature>
<name>A0A4Z2GE74_9TELE</name>
<organism evidence="2 3">
    <name type="scientific">Liparis tanakae</name>
    <name type="common">Tanaka's snailfish</name>
    <dbReference type="NCBI Taxonomy" id="230148"/>
    <lineage>
        <taxon>Eukaryota</taxon>
        <taxon>Metazoa</taxon>
        <taxon>Chordata</taxon>
        <taxon>Craniata</taxon>
        <taxon>Vertebrata</taxon>
        <taxon>Euteleostomi</taxon>
        <taxon>Actinopterygii</taxon>
        <taxon>Neopterygii</taxon>
        <taxon>Teleostei</taxon>
        <taxon>Neoteleostei</taxon>
        <taxon>Acanthomorphata</taxon>
        <taxon>Eupercaria</taxon>
        <taxon>Perciformes</taxon>
        <taxon>Cottioidei</taxon>
        <taxon>Cottales</taxon>
        <taxon>Liparidae</taxon>
        <taxon>Liparis</taxon>
    </lineage>
</organism>
<evidence type="ECO:0000256" key="1">
    <source>
        <dbReference type="SAM" id="MobiDB-lite"/>
    </source>
</evidence>
<dbReference type="EMBL" id="SRLO01000591">
    <property type="protein sequence ID" value="TNN51193.1"/>
    <property type="molecule type" value="Genomic_DNA"/>
</dbReference>
<evidence type="ECO:0000313" key="3">
    <source>
        <dbReference type="Proteomes" id="UP000314294"/>
    </source>
</evidence>
<protein>
    <submittedName>
        <fullName evidence="2">Uncharacterized protein</fullName>
    </submittedName>
</protein>
<sequence>MVPRITANLGSSSDRWRILAPQRSSSVRSAYRQIRKHSAPSSNELYGTADKPRHAATVQSEEEEEEEEGATQMAMEEKRSTSAPRRWFTSRFTRRGQLRGCLTARGSSAAPSVLRAHTDQQHCLLYLKRHSRAPRAPGGAEHPEAQSTQRRRAIRVGFGQEVEQHPLQLFALGCGARSQ</sequence>
<feature type="compositionally biased region" description="Acidic residues" evidence="1">
    <location>
        <begin position="60"/>
        <end position="69"/>
    </location>
</feature>
<accession>A0A4Z2GE74</accession>
<evidence type="ECO:0000313" key="2">
    <source>
        <dbReference type="EMBL" id="TNN51193.1"/>
    </source>
</evidence>